<dbReference type="OrthoDB" id="4509524at2759"/>
<evidence type="ECO:0000256" key="1">
    <source>
        <dbReference type="SAM" id="MobiDB-lite"/>
    </source>
</evidence>
<proteinExistence type="predicted"/>
<sequence>MAEPTTLTTTEQVPPSTTASSPSDTASEFSTTQSTGPTATVNHDILPAFPTIIPKQPGKNLCFRTINEDRRYGNFSEAAAGTLVGKLCADGDAFHPDDSEHVQSAPGTDGDLKVWIRWAEDQRGCSPKRAFPMGEPCAGTWLGFEVDCDISTTDPDGSYGGGFVSSSKFGCLEFGMVKDSKQWLYSLILILIYLLLTRWPVYILVMILMRCYFSASLTKWSIQSDCRPQVPPITLG</sequence>
<feature type="compositionally biased region" description="Polar residues" evidence="1">
    <location>
        <begin position="1"/>
        <end position="13"/>
    </location>
</feature>
<gene>
    <name evidence="3" type="ORF">ASPVEDRAFT_309828</name>
</gene>
<dbReference type="AlphaFoldDB" id="A0A1L9PWT4"/>
<keyword evidence="4" id="KW-1185">Reference proteome</keyword>
<feature type="compositionally biased region" description="Polar residues" evidence="1">
    <location>
        <begin position="28"/>
        <end position="41"/>
    </location>
</feature>
<dbReference type="GeneID" id="63725921"/>
<protein>
    <submittedName>
        <fullName evidence="3">Uncharacterized protein</fullName>
    </submittedName>
</protein>
<evidence type="ECO:0000256" key="2">
    <source>
        <dbReference type="SAM" id="Phobius"/>
    </source>
</evidence>
<dbReference type="Proteomes" id="UP000184073">
    <property type="component" value="Unassembled WGS sequence"/>
</dbReference>
<dbReference type="VEuPathDB" id="FungiDB:ASPVEDRAFT_309828"/>
<evidence type="ECO:0000313" key="3">
    <source>
        <dbReference type="EMBL" id="OJJ05999.1"/>
    </source>
</evidence>
<keyword evidence="2" id="KW-1133">Transmembrane helix</keyword>
<evidence type="ECO:0000313" key="4">
    <source>
        <dbReference type="Proteomes" id="UP000184073"/>
    </source>
</evidence>
<accession>A0A1L9PWT4</accession>
<organism evidence="3 4">
    <name type="scientific">Aspergillus versicolor CBS 583.65</name>
    <dbReference type="NCBI Taxonomy" id="1036611"/>
    <lineage>
        <taxon>Eukaryota</taxon>
        <taxon>Fungi</taxon>
        <taxon>Dikarya</taxon>
        <taxon>Ascomycota</taxon>
        <taxon>Pezizomycotina</taxon>
        <taxon>Eurotiomycetes</taxon>
        <taxon>Eurotiomycetidae</taxon>
        <taxon>Eurotiales</taxon>
        <taxon>Aspergillaceae</taxon>
        <taxon>Aspergillus</taxon>
        <taxon>Aspergillus subgen. Nidulantes</taxon>
    </lineage>
</organism>
<dbReference type="EMBL" id="KV878134">
    <property type="protein sequence ID" value="OJJ05999.1"/>
    <property type="molecule type" value="Genomic_DNA"/>
</dbReference>
<keyword evidence="2" id="KW-0472">Membrane</keyword>
<feature type="transmembrane region" description="Helical" evidence="2">
    <location>
        <begin position="183"/>
        <end position="209"/>
    </location>
</feature>
<feature type="compositionally biased region" description="Low complexity" evidence="1">
    <location>
        <begin position="14"/>
        <end position="27"/>
    </location>
</feature>
<feature type="region of interest" description="Disordered" evidence="1">
    <location>
        <begin position="1"/>
        <end position="42"/>
    </location>
</feature>
<keyword evidence="2" id="KW-0812">Transmembrane</keyword>
<dbReference type="RefSeq" id="XP_040671761.1">
    <property type="nucleotide sequence ID" value="XM_040810410.1"/>
</dbReference>
<name>A0A1L9PWT4_ASPVE</name>
<reference evidence="4" key="1">
    <citation type="journal article" date="2017" name="Genome Biol.">
        <title>Comparative genomics reveals high biological diversity and specific adaptations in the industrially and medically important fungal genus Aspergillus.</title>
        <authorList>
            <person name="de Vries R.P."/>
            <person name="Riley R."/>
            <person name="Wiebenga A."/>
            <person name="Aguilar-Osorio G."/>
            <person name="Amillis S."/>
            <person name="Uchima C.A."/>
            <person name="Anderluh G."/>
            <person name="Asadollahi M."/>
            <person name="Askin M."/>
            <person name="Barry K."/>
            <person name="Battaglia E."/>
            <person name="Bayram O."/>
            <person name="Benocci T."/>
            <person name="Braus-Stromeyer S.A."/>
            <person name="Caldana C."/>
            <person name="Canovas D."/>
            <person name="Cerqueira G.C."/>
            <person name="Chen F."/>
            <person name="Chen W."/>
            <person name="Choi C."/>
            <person name="Clum A."/>
            <person name="Dos Santos R.A."/>
            <person name="Damasio A.R."/>
            <person name="Diallinas G."/>
            <person name="Emri T."/>
            <person name="Fekete E."/>
            <person name="Flipphi M."/>
            <person name="Freyberg S."/>
            <person name="Gallo A."/>
            <person name="Gournas C."/>
            <person name="Habgood R."/>
            <person name="Hainaut M."/>
            <person name="Harispe M.L."/>
            <person name="Henrissat B."/>
            <person name="Hilden K.S."/>
            <person name="Hope R."/>
            <person name="Hossain A."/>
            <person name="Karabika E."/>
            <person name="Karaffa L."/>
            <person name="Karanyi Z."/>
            <person name="Krasevec N."/>
            <person name="Kuo A."/>
            <person name="Kusch H."/>
            <person name="LaButti K."/>
            <person name="Lagendijk E.L."/>
            <person name="Lapidus A."/>
            <person name="Levasseur A."/>
            <person name="Lindquist E."/>
            <person name="Lipzen A."/>
            <person name="Logrieco A.F."/>
            <person name="MacCabe A."/>
            <person name="Maekelae M.R."/>
            <person name="Malavazi I."/>
            <person name="Melin P."/>
            <person name="Meyer V."/>
            <person name="Mielnichuk N."/>
            <person name="Miskei M."/>
            <person name="Molnar A.P."/>
            <person name="Mule G."/>
            <person name="Ngan C.Y."/>
            <person name="Orejas M."/>
            <person name="Orosz E."/>
            <person name="Ouedraogo J.P."/>
            <person name="Overkamp K.M."/>
            <person name="Park H.-S."/>
            <person name="Perrone G."/>
            <person name="Piumi F."/>
            <person name="Punt P.J."/>
            <person name="Ram A.F."/>
            <person name="Ramon A."/>
            <person name="Rauscher S."/>
            <person name="Record E."/>
            <person name="Riano-Pachon D.M."/>
            <person name="Robert V."/>
            <person name="Roehrig J."/>
            <person name="Ruller R."/>
            <person name="Salamov A."/>
            <person name="Salih N.S."/>
            <person name="Samson R.A."/>
            <person name="Sandor E."/>
            <person name="Sanguinetti M."/>
            <person name="Schuetze T."/>
            <person name="Sepcic K."/>
            <person name="Shelest E."/>
            <person name="Sherlock G."/>
            <person name="Sophianopoulou V."/>
            <person name="Squina F.M."/>
            <person name="Sun H."/>
            <person name="Susca A."/>
            <person name="Todd R.B."/>
            <person name="Tsang A."/>
            <person name="Unkles S.E."/>
            <person name="van de Wiele N."/>
            <person name="van Rossen-Uffink D."/>
            <person name="Oliveira J.V."/>
            <person name="Vesth T.C."/>
            <person name="Visser J."/>
            <person name="Yu J.-H."/>
            <person name="Zhou M."/>
            <person name="Andersen M.R."/>
            <person name="Archer D.B."/>
            <person name="Baker S.E."/>
            <person name="Benoit I."/>
            <person name="Brakhage A.A."/>
            <person name="Braus G.H."/>
            <person name="Fischer R."/>
            <person name="Frisvad J.C."/>
            <person name="Goldman G.H."/>
            <person name="Houbraken J."/>
            <person name="Oakley B."/>
            <person name="Pocsi I."/>
            <person name="Scazzocchio C."/>
            <person name="Seiboth B."/>
            <person name="vanKuyk P.A."/>
            <person name="Wortman J."/>
            <person name="Dyer P.S."/>
            <person name="Grigoriev I.V."/>
        </authorList>
    </citation>
    <scope>NUCLEOTIDE SEQUENCE [LARGE SCALE GENOMIC DNA]</scope>
    <source>
        <strain evidence="4">CBS 583.65</strain>
    </source>
</reference>